<dbReference type="InterPro" id="IPR051093">
    <property type="entry name" value="Neuroligin/BSAL"/>
</dbReference>
<evidence type="ECO:0000259" key="3">
    <source>
        <dbReference type="Pfam" id="PF00135"/>
    </source>
</evidence>
<organism evidence="4 5">
    <name type="scientific">Branchiostoma floridae</name>
    <name type="common">Florida lancelet</name>
    <name type="synonym">Amphioxus</name>
    <dbReference type="NCBI Taxonomy" id="7739"/>
    <lineage>
        <taxon>Eukaryota</taxon>
        <taxon>Metazoa</taxon>
        <taxon>Chordata</taxon>
        <taxon>Cephalochordata</taxon>
        <taxon>Leptocardii</taxon>
        <taxon>Amphioxiformes</taxon>
        <taxon>Branchiostomatidae</taxon>
        <taxon>Branchiostoma</taxon>
    </lineage>
</organism>
<dbReference type="OMA" id="FYINACE"/>
<protein>
    <submittedName>
        <fullName evidence="5">Neuroligin-1-like</fullName>
    </submittedName>
</protein>
<evidence type="ECO:0000313" key="5">
    <source>
        <dbReference type="RefSeq" id="XP_035677776.1"/>
    </source>
</evidence>
<reference evidence="4" key="1">
    <citation type="journal article" date="2020" name="Nat. Ecol. Evol.">
        <title>Deeply conserved synteny resolves early events in vertebrate evolution.</title>
        <authorList>
            <person name="Simakov O."/>
            <person name="Marletaz F."/>
            <person name="Yue J.X."/>
            <person name="O'Connell B."/>
            <person name="Jenkins J."/>
            <person name="Brandt A."/>
            <person name="Calef R."/>
            <person name="Tung C.H."/>
            <person name="Huang T.K."/>
            <person name="Schmutz J."/>
            <person name="Satoh N."/>
            <person name="Yu J.K."/>
            <person name="Putnam N.H."/>
            <person name="Green R.E."/>
            <person name="Rokhsar D.S."/>
        </authorList>
    </citation>
    <scope>NUCLEOTIDE SEQUENCE [LARGE SCALE GENOMIC DNA]</scope>
    <source>
        <strain evidence="4">S238N-H82</strain>
    </source>
</reference>
<feature type="chain" id="PRO_5039901807" evidence="2">
    <location>
        <begin position="29"/>
        <end position="147"/>
    </location>
</feature>
<feature type="domain" description="Carboxylesterase type B" evidence="3">
    <location>
        <begin position="30"/>
        <end position="143"/>
    </location>
</feature>
<name>A0A9J7MSZ5_BRAFL</name>
<evidence type="ECO:0000256" key="2">
    <source>
        <dbReference type="SAM" id="SignalP"/>
    </source>
</evidence>
<keyword evidence="2" id="KW-0732">Signal</keyword>
<evidence type="ECO:0000313" key="4">
    <source>
        <dbReference type="Proteomes" id="UP000001554"/>
    </source>
</evidence>
<dbReference type="Pfam" id="PF00135">
    <property type="entry name" value="COesterase"/>
    <property type="match status" value="1"/>
</dbReference>
<comment type="similarity">
    <text evidence="1">Belongs to the type-B carboxylesterase/lipase family.</text>
</comment>
<dbReference type="Proteomes" id="UP000001554">
    <property type="component" value="Chromosome 5"/>
</dbReference>
<dbReference type="GeneID" id="118416695"/>
<dbReference type="InterPro" id="IPR002018">
    <property type="entry name" value="CarbesteraseB"/>
</dbReference>
<dbReference type="SUPFAM" id="SSF53474">
    <property type="entry name" value="alpha/beta-Hydrolases"/>
    <property type="match status" value="1"/>
</dbReference>
<sequence length="147" mass="16333">MAKLRTRSFYTLLNVIAASAFCIQHTGCVQVSTQYGDVRGYELQTDTAVGDPVHDRLYVFKGIPYAAPPVGDLRFRPPADPSPWSGVRDATEFGHQCPQRNNTATYPPVYRDFIDPLMTHQSEDCLSLNVFTHNVSISAGLPVRQGF</sequence>
<feature type="signal peptide" evidence="2">
    <location>
        <begin position="1"/>
        <end position="28"/>
    </location>
</feature>
<proteinExistence type="inferred from homology"/>
<dbReference type="AlphaFoldDB" id="A0A9J7MSZ5"/>
<gene>
    <name evidence="5" type="primary">LOC118416695</name>
</gene>
<keyword evidence="4" id="KW-1185">Reference proteome</keyword>
<accession>A0A9J7MSZ5</accession>
<reference evidence="5" key="2">
    <citation type="submission" date="2025-08" db="UniProtKB">
        <authorList>
            <consortium name="RefSeq"/>
        </authorList>
    </citation>
    <scope>IDENTIFICATION</scope>
    <source>
        <strain evidence="5">S238N-H82</strain>
        <tissue evidence="5">Testes</tissue>
    </source>
</reference>
<evidence type="ECO:0000256" key="1">
    <source>
        <dbReference type="ARBA" id="ARBA00005964"/>
    </source>
</evidence>
<dbReference type="OrthoDB" id="3200163at2759"/>
<dbReference type="InterPro" id="IPR029058">
    <property type="entry name" value="AB_hydrolase_fold"/>
</dbReference>
<dbReference type="RefSeq" id="XP_035677776.1">
    <property type="nucleotide sequence ID" value="XM_035821883.1"/>
</dbReference>
<dbReference type="KEGG" id="bfo:118416695"/>
<dbReference type="Gene3D" id="3.40.50.1820">
    <property type="entry name" value="alpha/beta hydrolase"/>
    <property type="match status" value="1"/>
</dbReference>
<dbReference type="PANTHER" id="PTHR43903">
    <property type="entry name" value="NEUROLIGIN"/>
    <property type="match status" value="1"/>
</dbReference>